<dbReference type="STRING" id="1088818.A0A2H9ZWJ6"/>
<dbReference type="OrthoDB" id="44467at2759"/>
<dbReference type="GO" id="GO:0016020">
    <property type="term" value="C:membrane"/>
    <property type="evidence" value="ECO:0007669"/>
    <property type="project" value="UniProtKB-SubCell"/>
</dbReference>
<dbReference type="Pfam" id="PF00153">
    <property type="entry name" value="Mito_carr"/>
    <property type="match status" value="1"/>
</dbReference>
<evidence type="ECO:0000256" key="2">
    <source>
        <dbReference type="ARBA" id="ARBA00006375"/>
    </source>
</evidence>
<feature type="repeat" description="Solcar" evidence="8">
    <location>
        <begin position="8"/>
        <end position="94"/>
    </location>
</feature>
<protein>
    <submittedName>
        <fullName evidence="11">Putative envelope ADP,ATP carrier protein, chloroplastic</fullName>
    </submittedName>
</protein>
<dbReference type="AlphaFoldDB" id="A0A2H9ZWJ6"/>
<evidence type="ECO:0000256" key="7">
    <source>
        <dbReference type="ARBA" id="ARBA00023136"/>
    </source>
</evidence>
<evidence type="ECO:0000256" key="8">
    <source>
        <dbReference type="PROSITE-ProRule" id="PRU00282"/>
    </source>
</evidence>
<dbReference type="PROSITE" id="PS50920">
    <property type="entry name" value="SOLCAR"/>
    <property type="match status" value="1"/>
</dbReference>
<evidence type="ECO:0000313" key="12">
    <source>
        <dbReference type="Proteomes" id="UP000236161"/>
    </source>
</evidence>
<dbReference type="InterPro" id="IPR023395">
    <property type="entry name" value="MCP_dom_sf"/>
</dbReference>
<keyword evidence="12" id="KW-1185">Reference proteome</keyword>
<dbReference type="InterPro" id="IPR018108">
    <property type="entry name" value="MCP_transmembrane"/>
</dbReference>
<comment type="subcellular location">
    <subcellularLocation>
        <location evidence="1">Membrane</location>
        <topology evidence="1">Multi-pass membrane protein</topology>
    </subcellularLocation>
</comment>
<sequence>MGGPFEDLPVVGHAAAASAAVVLSSSLTHPLDSLKTLLQVGASSKQKLGLSQVVERVRSMSGIPGLYIGLGWSIMGKIPGLGARFGTYELLGAFYKDKLIKDLMLTRKDAMGRYGREDNYVYVSESMLAGIAAGAVEAVVCTPFELVMHRKQVASTSPSRTLGPGMATKLLPKYSPNVKAWIHTIGLLSSLPTKHSNLDSALKKYPWMLTGSGKLPLASSVRGPLDINSLEGSSALWRGLRAGITRDSVYGGIFFSLWQFIHIGMLNWKALDINPPPSSINEVGPVSPMASSLAAGFSGAVAAAVSHSFDTAKTRSQCAVVPKYISMERKFLRWQTPGIWLERVTGTNPADRGILFRGIGLRMACSGLASFALVSSYLFAVQHLL</sequence>
<feature type="transmembrane region" description="Helical" evidence="10">
    <location>
        <begin position="359"/>
        <end position="380"/>
    </location>
</feature>
<evidence type="ECO:0000256" key="4">
    <source>
        <dbReference type="ARBA" id="ARBA00022692"/>
    </source>
</evidence>
<evidence type="ECO:0000256" key="1">
    <source>
        <dbReference type="ARBA" id="ARBA00004141"/>
    </source>
</evidence>
<evidence type="ECO:0000256" key="5">
    <source>
        <dbReference type="ARBA" id="ARBA00022737"/>
    </source>
</evidence>
<dbReference type="SUPFAM" id="SSF103506">
    <property type="entry name" value="Mitochondrial carrier"/>
    <property type="match status" value="1"/>
</dbReference>
<evidence type="ECO:0000256" key="6">
    <source>
        <dbReference type="ARBA" id="ARBA00022989"/>
    </source>
</evidence>
<dbReference type="Proteomes" id="UP000236161">
    <property type="component" value="Unassembled WGS sequence"/>
</dbReference>
<reference evidence="11 12" key="1">
    <citation type="journal article" date="2017" name="Nature">
        <title>The Apostasia genome and the evolution of orchids.</title>
        <authorList>
            <person name="Zhang G.Q."/>
            <person name="Liu K.W."/>
            <person name="Li Z."/>
            <person name="Lohaus R."/>
            <person name="Hsiao Y.Y."/>
            <person name="Niu S.C."/>
            <person name="Wang J.Y."/>
            <person name="Lin Y.C."/>
            <person name="Xu Q."/>
            <person name="Chen L.J."/>
            <person name="Yoshida K."/>
            <person name="Fujiwara S."/>
            <person name="Wang Z.W."/>
            <person name="Zhang Y.Q."/>
            <person name="Mitsuda N."/>
            <person name="Wang M."/>
            <person name="Liu G.H."/>
            <person name="Pecoraro L."/>
            <person name="Huang H.X."/>
            <person name="Xiao X.J."/>
            <person name="Lin M."/>
            <person name="Wu X.Y."/>
            <person name="Wu W.L."/>
            <person name="Chen Y.Y."/>
            <person name="Chang S.B."/>
            <person name="Sakamoto S."/>
            <person name="Ohme-Takagi M."/>
            <person name="Yagi M."/>
            <person name="Zeng S.J."/>
            <person name="Shen C.Y."/>
            <person name="Yeh C.M."/>
            <person name="Luo Y.B."/>
            <person name="Tsai W.C."/>
            <person name="Van de Peer Y."/>
            <person name="Liu Z.J."/>
        </authorList>
    </citation>
    <scope>NUCLEOTIDE SEQUENCE [LARGE SCALE GENOMIC DNA]</scope>
    <source>
        <strain evidence="12">cv. Shenzhen</strain>
        <tissue evidence="11">Stem</tissue>
    </source>
</reference>
<keyword evidence="6 10" id="KW-1133">Transmembrane helix</keyword>
<evidence type="ECO:0000256" key="9">
    <source>
        <dbReference type="RuleBase" id="RU000488"/>
    </source>
</evidence>
<evidence type="ECO:0000256" key="3">
    <source>
        <dbReference type="ARBA" id="ARBA00022448"/>
    </source>
</evidence>
<comment type="similarity">
    <text evidence="2 9">Belongs to the mitochondrial carrier (TC 2.A.29) family.</text>
</comment>
<name>A0A2H9ZWJ6_9ASPA</name>
<evidence type="ECO:0000313" key="11">
    <source>
        <dbReference type="EMBL" id="PKA47685.1"/>
    </source>
</evidence>
<keyword evidence="7 8" id="KW-0472">Membrane</keyword>
<evidence type="ECO:0000256" key="10">
    <source>
        <dbReference type="SAM" id="Phobius"/>
    </source>
</evidence>
<dbReference type="Gene3D" id="1.50.40.10">
    <property type="entry name" value="Mitochondrial carrier domain"/>
    <property type="match status" value="1"/>
</dbReference>
<accession>A0A2H9ZWJ6</accession>
<dbReference type="EMBL" id="KZ453102">
    <property type="protein sequence ID" value="PKA47685.1"/>
    <property type="molecule type" value="Genomic_DNA"/>
</dbReference>
<proteinExistence type="inferred from homology"/>
<organism evidence="11 12">
    <name type="scientific">Apostasia shenzhenica</name>
    <dbReference type="NCBI Taxonomy" id="1088818"/>
    <lineage>
        <taxon>Eukaryota</taxon>
        <taxon>Viridiplantae</taxon>
        <taxon>Streptophyta</taxon>
        <taxon>Embryophyta</taxon>
        <taxon>Tracheophyta</taxon>
        <taxon>Spermatophyta</taxon>
        <taxon>Magnoliopsida</taxon>
        <taxon>Liliopsida</taxon>
        <taxon>Asparagales</taxon>
        <taxon>Orchidaceae</taxon>
        <taxon>Apostasioideae</taxon>
        <taxon>Apostasia</taxon>
    </lineage>
</organism>
<keyword evidence="5" id="KW-0677">Repeat</keyword>
<keyword evidence="3 9" id="KW-0813">Transport</keyword>
<dbReference type="PANTHER" id="PTHR45667">
    <property type="entry name" value="S-ADENOSYLMETHIONINE MITOCHONDRIAL CARRIER PROTEIN"/>
    <property type="match status" value="1"/>
</dbReference>
<gene>
    <name evidence="11" type="primary">EAAC</name>
    <name evidence="11" type="ORF">AXF42_Ash014462</name>
</gene>
<keyword evidence="4 8" id="KW-0812">Transmembrane</keyword>